<evidence type="ECO:0000313" key="5">
    <source>
        <dbReference type="Proteomes" id="UP000288859"/>
    </source>
</evidence>
<dbReference type="InterPro" id="IPR002347">
    <property type="entry name" value="SDR_fam"/>
</dbReference>
<dbReference type="PROSITE" id="PS00061">
    <property type="entry name" value="ADH_SHORT"/>
    <property type="match status" value="1"/>
</dbReference>
<dbReference type="Proteomes" id="UP000288859">
    <property type="component" value="Unassembled WGS sequence"/>
</dbReference>
<dbReference type="PANTHER" id="PTHR44229">
    <property type="entry name" value="15-HYDROXYPROSTAGLANDIN DEHYDROGENASE [NAD(+)]"/>
    <property type="match status" value="1"/>
</dbReference>
<gene>
    <name evidence="4" type="ORF">B0A52_08105</name>
</gene>
<dbReference type="InterPro" id="IPR036291">
    <property type="entry name" value="NAD(P)-bd_dom_sf"/>
</dbReference>
<dbReference type="GO" id="GO:0016616">
    <property type="term" value="F:oxidoreductase activity, acting on the CH-OH group of donors, NAD or NADP as acceptor"/>
    <property type="evidence" value="ECO:0007669"/>
    <property type="project" value="TreeGrafter"/>
</dbReference>
<evidence type="ECO:0000256" key="2">
    <source>
        <dbReference type="ARBA" id="ARBA00022857"/>
    </source>
</evidence>
<dbReference type="OrthoDB" id="5371740at2759"/>
<organism evidence="4 5">
    <name type="scientific">Exophiala mesophila</name>
    <name type="common">Black yeast-like fungus</name>
    <dbReference type="NCBI Taxonomy" id="212818"/>
    <lineage>
        <taxon>Eukaryota</taxon>
        <taxon>Fungi</taxon>
        <taxon>Dikarya</taxon>
        <taxon>Ascomycota</taxon>
        <taxon>Pezizomycotina</taxon>
        <taxon>Eurotiomycetes</taxon>
        <taxon>Chaetothyriomycetidae</taxon>
        <taxon>Chaetothyriales</taxon>
        <taxon>Herpotrichiellaceae</taxon>
        <taxon>Exophiala</taxon>
    </lineage>
</organism>
<comment type="caution">
    <text evidence="4">The sequence shown here is derived from an EMBL/GenBank/DDBJ whole genome shotgun (WGS) entry which is preliminary data.</text>
</comment>
<comment type="similarity">
    <text evidence="1">Belongs to the short-chain dehydrogenases/reductases (SDR) family.</text>
</comment>
<dbReference type="PANTHER" id="PTHR44229:SF4">
    <property type="entry name" value="15-HYDROXYPROSTAGLANDIN DEHYDROGENASE [NAD(+)]"/>
    <property type="match status" value="1"/>
</dbReference>
<protein>
    <submittedName>
        <fullName evidence="4">Uncharacterized protein</fullName>
    </submittedName>
</protein>
<evidence type="ECO:0000313" key="4">
    <source>
        <dbReference type="EMBL" id="RVX67576.1"/>
    </source>
</evidence>
<sequence>MASEKKVAVMTGAASGFGQVVAEDMAKKGWKVVILDMKQADGEKVAESINGDFFQVDVRSWSSQYVAFQKVWNKHGRIDFVFANAGVIDRVDHFAAGNDDFNPETAPDTSATEVNFLGATYTALLGMKYLRQNSPPGGDIIMTSSGSGIYSTPTVPYYCGAKHGVTGFGRAAGERLAPEGIRVNVLVPGMVQTNLMSADMWKLMDSAYFTPPSHLATAVSDILGKKVSGKVCEASIDKLFYRDPPTDFPDDGQRYVITGTKDWRT</sequence>
<dbReference type="VEuPathDB" id="FungiDB:PV10_01139"/>
<keyword evidence="2" id="KW-0521">NADP</keyword>
<accession>A0A438MV34</accession>
<proteinExistence type="inferred from homology"/>
<dbReference type="SUPFAM" id="SSF51735">
    <property type="entry name" value="NAD(P)-binding Rossmann-fold domains"/>
    <property type="match status" value="1"/>
</dbReference>
<dbReference type="AlphaFoldDB" id="A0A438MV34"/>
<dbReference type="EMBL" id="NAJM01000046">
    <property type="protein sequence ID" value="RVX67576.1"/>
    <property type="molecule type" value="Genomic_DNA"/>
</dbReference>
<reference evidence="4 5" key="1">
    <citation type="submission" date="2017-03" db="EMBL/GenBank/DDBJ databases">
        <title>Genomes of endolithic fungi from Antarctica.</title>
        <authorList>
            <person name="Coleine C."/>
            <person name="Masonjones S."/>
            <person name="Stajich J.E."/>
        </authorList>
    </citation>
    <scope>NUCLEOTIDE SEQUENCE [LARGE SCALE GENOMIC DNA]</scope>
    <source>
        <strain evidence="4 5">CCFEE 6314</strain>
    </source>
</reference>
<dbReference type="InterPro" id="IPR020904">
    <property type="entry name" value="Sc_DH/Rdtase_CS"/>
</dbReference>
<name>A0A438MV34_EXOME</name>
<dbReference type="PRINTS" id="PR00081">
    <property type="entry name" value="GDHRDH"/>
</dbReference>
<evidence type="ECO:0000256" key="1">
    <source>
        <dbReference type="ARBA" id="ARBA00006484"/>
    </source>
</evidence>
<dbReference type="GO" id="GO:0005737">
    <property type="term" value="C:cytoplasm"/>
    <property type="evidence" value="ECO:0007669"/>
    <property type="project" value="TreeGrafter"/>
</dbReference>
<dbReference type="Pfam" id="PF00106">
    <property type="entry name" value="adh_short"/>
    <property type="match status" value="1"/>
</dbReference>
<dbReference type="Gene3D" id="3.40.50.720">
    <property type="entry name" value="NAD(P)-binding Rossmann-like Domain"/>
    <property type="match status" value="1"/>
</dbReference>
<evidence type="ECO:0000256" key="3">
    <source>
        <dbReference type="ARBA" id="ARBA00023002"/>
    </source>
</evidence>
<keyword evidence="3" id="KW-0560">Oxidoreductase</keyword>